<dbReference type="Pfam" id="PF00361">
    <property type="entry name" value="Proton_antipo_M"/>
    <property type="match status" value="1"/>
</dbReference>
<evidence type="ECO:0000256" key="10">
    <source>
        <dbReference type="ARBA" id="ARBA00022967"/>
    </source>
</evidence>
<reference evidence="21" key="1">
    <citation type="journal article" name="Int. J. Mol. Sci.">
        <title>Structural Features and Phylogenetic Implications of Four New Mitogenomes of Caliscelidae (Hemiptera: Fulgoromorpha).</title>
        <authorList>
            <person name="Gong N."/>
            <person name="Yang L."/>
            <person name="Chen X.S."/>
        </authorList>
    </citation>
    <scope>NUCLEOTIDE SEQUENCE</scope>
</reference>
<evidence type="ECO:0000256" key="12">
    <source>
        <dbReference type="ARBA" id="ARBA00022989"/>
    </source>
</evidence>
<keyword evidence="10" id="KW-1278">Translocase</keyword>
<keyword evidence="14" id="KW-0830">Ubiquinone</keyword>
<keyword evidence="6" id="KW-0813">Transport</keyword>
<evidence type="ECO:0000259" key="20">
    <source>
        <dbReference type="Pfam" id="PF00361"/>
    </source>
</evidence>
<evidence type="ECO:0000256" key="9">
    <source>
        <dbReference type="ARBA" id="ARBA00022792"/>
    </source>
</evidence>
<feature type="transmembrane region" description="Helical" evidence="19">
    <location>
        <begin position="258"/>
        <end position="280"/>
    </location>
</feature>
<feature type="domain" description="NADH:quinone oxidoreductase/Mrp antiporter transmembrane" evidence="20">
    <location>
        <begin position="24"/>
        <end position="272"/>
    </location>
</feature>
<evidence type="ECO:0000256" key="11">
    <source>
        <dbReference type="ARBA" id="ARBA00022982"/>
    </source>
</evidence>
<comment type="similarity">
    <text evidence="3">Belongs to the complex I subunit 2 family.</text>
</comment>
<dbReference type="EMBL" id="MW281861">
    <property type="protein sequence ID" value="QTD82439.1"/>
    <property type="molecule type" value="Genomic_DNA"/>
</dbReference>
<evidence type="ECO:0000256" key="5">
    <source>
        <dbReference type="ARBA" id="ARBA00021008"/>
    </source>
</evidence>
<dbReference type="GO" id="GO:0005743">
    <property type="term" value="C:mitochondrial inner membrane"/>
    <property type="evidence" value="ECO:0007669"/>
    <property type="project" value="UniProtKB-SubCell"/>
</dbReference>
<keyword evidence="12 19" id="KW-1133">Transmembrane helix</keyword>
<evidence type="ECO:0000256" key="1">
    <source>
        <dbReference type="ARBA" id="ARBA00003257"/>
    </source>
</evidence>
<organism evidence="21">
    <name type="scientific">Youtuus erythrus</name>
    <dbReference type="NCBI Taxonomy" id="2820092"/>
    <lineage>
        <taxon>Eukaryota</taxon>
        <taxon>Metazoa</taxon>
        <taxon>Ecdysozoa</taxon>
        <taxon>Arthropoda</taxon>
        <taxon>Hexapoda</taxon>
        <taxon>Insecta</taxon>
        <taxon>Pterygota</taxon>
        <taxon>Neoptera</taxon>
        <taxon>Paraneoptera</taxon>
        <taxon>Hemiptera</taxon>
        <taxon>Auchenorrhyncha</taxon>
        <taxon>Fulgoroidea</taxon>
        <taxon>Caliscelidae</taxon>
        <taxon>Youtuus</taxon>
    </lineage>
</organism>
<keyword evidence="7" id="KW-0679">Respiratory chain</keyword>
<keyword evidence="8 19" id="KW-0812">Transmembrane</keyword>
<dbReference type="InterPro" id="IPR050175">
    <property type="entry name" value="Complex_I_Subunit_2"/>
</dbReference>
<evidence type="ECO:0000256" key="8">
    <source>
        <dbReference type="ARBA" id="ARBA00022692"/>
    </source>
</evidence>
<keyword evidence="9" id="KW-0999">Mitochondrion inner membrane</keyword>
<comment type="subcellular location">
    <subcellularLocation>
        <location evidence="2">Mitochondrion inner membrane</location>
        <topology evidence="2">Multi-pass membrane protein</topology>
    </subcellularLocation>
</comment>
<protein>
    <recommendedName>
        <fullName evidence="5">NADH-ubiquinone oxidoreductase chain 2</fullName>
        <ecNumber evidence="4">7.1.1.2</ecNumber>
    </recommendedName>
    <alternativeName>
        <fullName evidence="17">NADH dehydrogenase subunit 2</fullName>
    </alternativeName>
</protein>
<name>A0A8A4VLR2_9HEMI</name>
<geneLocation type="mitochondrion" evidence="21"/>
<evidence type="ECO:0000256" key="18">
    <source>
        <dbReference type="ARBA" id="ARBA00049551"/>
    </source>
</evidence>
<keyword evidence="15 21" id="KW-0496">Mitochondrion</keyword>
<evidence type="ECO:0000256" key="14">
    <source>
        <dbReference type="ARBA" id="ARBA00023075"/>
    </source>
</evidence>
<dbReference type="GO" id="GO:0008137">
    <property type="term" value="F:NADH dehydrogenase (ubiquinone) activity"/>
    <property type="evidence" value="ECO:0007669"/>
    <property type="project" value="UniProtKB-EC"/>
</dbReference>
<evidence type="ECO:0000256" key="19">
    <source>
        <dbReference type="SAM" id="Phobius"/>
    </source>
</evidence>
<sequence>MFLNSSNLMFFSTMVLSTTMMLSSSNLLFSWMTMEINLIVFLPLISKSKKMKDQVMKYFIIQSMSSSILLLSIILKFKIEPPFNFELLSMTSLMMKTGMIPFHFWLPTLMEKLTWENCMIMNTWQKISPTIMICQMIKFNMLILPMIISLMMGTIMMMKNSSMKKIMAFSSIYNAPWMISSMYISKSMFMMFFLSYSIINMMLMNKLKKNNMIYLNQVNKKSSMMKFNMMINLISMSGMPPTMGFFPKWMILMKINEMSILMSVSMIISSMMSTFVYLKLISPMYLLQMTKKKFYKSKKFYEMEFSINSLSTMMFILLKPN</sequence>
<evidence type="ECO:0000256" key="7">
    <source>
        <dbReference type="ARBA" id="ARBA00022660"/>
    </source>
</evidence>
<keyword evidence="16 19" id="KW-0472">Membrane</keyword>
<dbReference type="EC" id="7.1.1.2" evidence="4"/>
<evidence type="ECO:0000256" key="13">
    <source>
        <dbReference type="ARBA" id="ARBA00023027"/>
    </source>
</evidence>
<dbReference type="RefSeq" id="YP_010235821.1">
    <property type="nucleotide sequence ID" value="NC_059811.1"/>
</dbReference>
<accession>A0A8A4VLR2</accession>
<feature type="transmembrane region" description="Helical" evidence="19">
    <location>
        <begin position="87"/>
        <end position="106"/>
    </location>
</feature>
<feature type="transmembrane region" description="Helical" evidence="19">
    <location>
        <begin position="139"/>
        <end position="157"/>
    </location>
</feature>
<dbReference type="AlphaFoldDB" id="A0A8A4VLR2"/>
<dbReference type="GeneID" id="69231070"/>
<dbReference type="PANTHER" id="PTHR46552">
    <property type="entry name" value="NADH-UBIQUINONE OXIDOREDUCTASE CHAIN 2"/>
    <property type="match status" value="1"/>
</dbReference>
<dbReference type="CTD" id="4536"/>
<evidence type="ECO:0000256" key="3">
    <source>
        <dbReference type="ARBA" id="ARBA00007012"/>
    </source>
</evidence>
<dbReference type="GO" id="GO:0006120">
    <property type="term" value="P:mitochondrial electron transport, NADH to ubiquinone"/>
    <property type="evidence" value="ECO:0007669"/>
    <property type="project" value="TreeGrafter"/>
</dbReference>
<evidence type="ECO:0000313" key="21">
    <source>
        <dbReference type="EMBL" id="QTD82439.1"/>
    </source>
</evidence>
<proteinExistence type="inferred from homology"/>
<comment type="function">
    <text evidence="1">Core subunit of the mitochondrial membrane respiratory chain NADH dehydrogenase (Complex I) that is believed to belong to the minimal assembly required for catalysis. Complex I functions in the transfer of electrons from NADH to the respiratory chain. The immediate electron acceptor for the enzyme is believed to be ubiquinone.</text>
</comment>
<dbReference type="PANTHER" id="PTHR46552:SF1">
    <property type="entry name" value="NADH-UBIQUINONE OXIDOREDUCTASE CHAIN 2"/>
    <property type="match status" value="1"/>
</dbReference>
<evidence type="ECO:0000256" key="4">
    <source>
        <dbReference type="ARBA" id="ARBA00012944"/>
    </source>
</evidence>
<feature type="transmembrane region" description="Helical" evidence="19">
    <location>
        <begin position="58"/>
        <end position="75"/>
    </location>
</feature>
<feature type="transmembrane region" description="Helical" evidence="19">
    <location>
        <begin position="20"/>
        <end position="46"/>
    </location>
</feature>
<feature type="transmembrane region" description="Helical" evidence="19">
    <location>
        <begin position="227"/>
        <end position="246"/>
    </location>
</feature>
<evidence type="ECO:0000256" key="2">
    <source>
        <dbReference type="ARBA" id="ARBA00004448"/>
    </source>
</evidence>
<keyword evidence="13" id="KW-0520">NAD</keyword>
<keyword evidence="11" id="KW-0249">Electron transport</keyword>
<gene>
    <name evidence="21" type="primary">ND2</name>
</gene>
<feature type="transmembrane region" description="Helical" evidence="19">
    <location>
        <begin position="177"/>
        <end position="199"/>
    </location>
</feature>
<evidence type="ECO:0000256" key="6">
    <source>
        <dbReference type="ARBA" id="ARBA00022448"/>
    </source>
</evidence>
<evidence type="ECO:0000256" key="17">
    <source>
        <dbReference type="ARBA" id="ARBA00031028"/>
    </source>
</evidence>
<comment type="catalytic activity">
    <reaction evidence="18">
        <text>a ubiquinone + NADH + 5 H(+)(in) = a ubiquinol + NAD(+) + 4 H(+)(out)</text>
        <dbReference type="Rhea" id="RHEA:29091"/>
        <dbReference type="Rhea" id="RHEA-COMP:9565"/>
        <dbReference type="Rhea" id="RHEA-COMP:9566"/>
        <dbReference type="ChEBI" id="CHEBI:15378"/>
        <dbReference type="ChEBI" id="CHEBI:16389"/>
        <dbReference type="ChEBI" id="CHEBI:17976"/>
        <dbReference type="ChEBI" id="CHEBI:57540"/>
        <dbReference type="ChEBI" id="CHEBI:57945"/>
        <dbReference type="EC" id="7.1.1.2"/>
    </reaction>
</comment>
<dbReference type="InterPro" id="IPR001750">
    <property type="entry name" value="ND/Mrp_TM"/>
</dbReference>
<evidence type="ECO:0000256" key="15">
    <source>
        <dbReference type="ARBA" id="ARBA00023128"/>
    </source>
</evidence>
<evidence type="ECO:0000256" key="16">
    <source>
        <dbReference type="ARBA" id="ARBA00023136"/>
    </source>
</evidence>